<evidence type="ECO:0000256" key="1">
    <source>
        <dbReference type="SAM" id="MobiDB-lite"/>
    </source>
</evidence>
<evidence type="ECO:0000313" key="2">
    <source>
        <dbReference type="EMBL" id="CAG8522187.1"/>
    </source>
</evidence>
<protein>
    <submittedName>
        <fullName evidence="2">11808_t:CDS:1</fullName>
    </submittedName>
</protein>
<sequence>MKVADRQDKQKLSKMQEKTLGSNENFLTQMIKKYNKNINFIKRATGLKWNAANAQWSSQPKSQSSTKLRSTPKSTSLFVGGSKSYTINTPNSINRSSKQCTPFLGSAL</sequence>
<gene>
    <name evidence="2" type="ORF">PBRASI_LOCUS3684</name>
</gene>
<proteinExistence type="predicted"/>
<name>A0A9N9A755_9GLOM</name>
<organism evidence="2 3">
    <name type="scientific">Paraglomus brasilianum</name>
    <dbReference type="NCBI Taxonomy" id="144538"/>
    <lineage>
        <taxon>Eukaryota</taxon>
        <taxon>Fungi</taxon>
        <taxon>Fungi incertae sedis</taxon>
        <taxon>Mucoromycota</taxon>
        <taxon>Glomeromycotina</taxon>
        <taxon>Glomeromycetes</taxon>
        <taxon>Paraglomerales</taxon>
        <taxon>Paraglomeraceae</taxon>
        <taxon>Paraglomus</taxon>
    </lineage>
</organism>
<keyword evidence="3" id="KW-1185">Reference proteome</keyword>
<comment type="caution">
    <text evidence="2">The sequence shown here is derived from an EMBL/GenBank/DDBJ whole genome shotgun (WGS) entry which is preliminary data.</text>
</comment>
<accession>A0A9N9A755</accession>
<feature type="region of interest" description="Disordered" evidence="1">
    <location>
        <begin position="54"/>
        <end position="76"/>
    </location>
</feature>
<dbReference type="Proteomes" id="UP000789739">
    <property type="component" value="Unassembled WGS sequence"/>
</dbReference>
<dbReference type="AlphaFoldDB" id="A0A9N9A755"/>
<evidence type="ECO:0000313" key="3">
    <source>
        <dbReference type="Proteomes" id="UP000789739"/>
    </source>
</evidence>
<reference evidence="2" key="1">
    <citation type="submission" date="2021-06" db="EMBL/GenBank/DDBJ databases">
        <authorList>
            <person name="Kallberg Y."/>
            <person name="Tangrot J."/>
            <person name="Rosling A."/>
        </authorList>
    </citation>
    <scope>NUCLEOTIDE SEQUENCE</scope>
    <source>
        <strain evidence="2">BR232B</strain>
    </source>
</reference>
<dbReference type="EMBL" id="CAJVPI010000343">
    <property type="protein sequence ID" value="CAG8522187.1"/>
    <property type="molecule type" value="Genomic_DNA"/>
</dbReference>